<dbReference type="Proteomes" id="UP000192920">
    <property type="component" value="Unassembled WGS sequence"/>
</dbReference>
<gene>
    <name evidence="2" type="ORF">SAMN02745746_03010</name>
</gene>
<keyword evidence="1" id="KW-0472">Membrane</keyword>
<evidence type="ECO:0000313" key="3">
    <source>
        <dbReference type="Proteomes" id="UP000192920"/>
    </source>
</evidence>
<reference evidence="3" key="1">
    <citation type="submission" date="2017-04" db="EMBL/GenBank/DDBJ databases">
        <authorList>
            <person name="Varghese N."/>
            <person name="Submissions S."/>
        </authorList>
    </citation>
    <scope>NUCLEOTIDE SEQUENCE [LARGE SCALE GENOMIC DNA]</scope>
    <source>
        <strain evidence="3">DSM 22618</strain>
    </source>
</reference>
<dbReference type="RefSeq" id="WP_085277144.1">
    <property type="nucleotide sequence ID" value="NZ_FXAG01000018.1"/>
</dbReference>
<protein>
    <submittedName>
        <fullName evidence="2">Uncharacterized protein</fullName>
    </submittedName>
</protein>
<evidence type="ECO:0000256" key="1">
    <source>
        <dbReference type="SAM" id="Phobius"/>
    </source>
</evidence>
<feature type="transmembrane region" description="Helical" evidence="1">
    <location>
        <begin position="12"/>
        <end position="33"/>
    </location>
</feature>
<sequence length="67" mass="7203">MKFNKAQREGIANIFGNVGTVAILGGIAGRLYLDNFSTAGAVYFVVSGIALIAMSMRLRRSHDKEAN</sequence>
<feature type="transmembrane region" description="Helical" evidence="1">
    <location>
        <begin position="39"/>
        <end position="58"/>
    </location>
</feature>
<proteinExistence type="predicted"/>
<keyword evidence="3" id="KW-1185">Reference proteome</keyword>
<keyword evidence="1" id="KW-0812">Transmembrane</keyword>
<evidence type="ECO:0000313" key="2">
    <source>
        <dbReference type="EMBL" id="SMF39988.1"/>
    </source>
</evidence>
<dbReference type="AlphaFoldDB" id="A0A1Y6C6Q8"/>
<name>A0A1Y6C6Q8_9NEIS</name>
<dbReference type="EMBL" id="FXAG01000018">
    <property type="protein sequence ID" value="SMF39988.1"/>
    <property type="molecule type" value="Genomic_DNA"/>
</dbReference>
<organism evidence="2 3">
    <name type="scientific">Pseudogulbenkiania subflava DSM 22618</name>
    <dbReference type="NCBI Taxonomy" id="1123014"/>
    <lineage>
        <taxon>Bacteria</taxon>
        <taxon>Pseudomonadati</taxon>
        <taxon>Pseudomonadota</taxon>
        <taxon>Betaproteobacteria</taxon>
        <taxon>Neisseriales</taxon>
        <taxon>Chromobacteriaceae</taxon>
        <taxon>Pseudogulbenkiania</taxon>
    </lineage>
</organism>
<accession>A0A1Y6C6Q8</accession>
<keyword evidence="1" id="KW-1133">Transmembrane helix</keyword>